<organism evidence="1 2">
    <name type="scientific">Liparis tanakae</name>
    <name type="common">Tanaka's snailfish</name>
    <dbReference type="NCBI Taxonomy" id="230148"/>
    <lineage>
        <taxon>Eukaryota</taxon>
        <taxon>Metazoa</taxon>
        <taxon>Chordata</taxon>
        <taxon>Craniata</taxon>
        <taxon>Vertebrata</taxon>
        <taxon>Euteleostomi</taxon>
        <taxon>Actinopterygii</taxon>
        <taxon>Neopterygii</taxon>
        <taxon>Teleostei</taxon>
        <taxon>Neoteleostei</taxon>
        <taxon>Acanthomorphata</taxon>
        <taxon>Eupercaria</taxon>
        <taxon>Perciformes</taxon>
        <taxon>Cottioidei</taxon>
        <taxon>Cottales</taxon>
        <taxon>Liparidae</taxon>
        <taxon>Liparis</taxon>
    </lineage>
</organism>
<keyword evidence="2" id="KW-1185">Reference proteome</keyword>
<evidence type="ECO:0000313" key="2">
    <source>
        <dbReference type="Proteomes" id="UP000314294"/>
    </source>
</evidence>
<dbReference type="AlphaFoldDB" id="A0A4Z2FHI2"/>
<sequence length="96" mass="11113">MVENPGSKDSSWVEQQGDEVLQVEVEMDLWDVSALRQVVLIHAPESRILSRNSFWMGSSSWARLRRTAESPMLRRRVRLTAQRSAEDSLDKRWSAI</sequence>
<reference evidence="1 2" key="1">
    <citation type="submission" date="2019-03" db="EMBL/GenBank/DDBJ databases">
        <title>First draft genome of Liparis tanakae, snailfish: a comprehensive survey of snailfish specific genes.</title>
        <authorList>
            <person name="Kim W."/>
            <person name="Song I."/>
            <person name="Jeong J.-H."/>
            <person name="Kim D."/>
            <person name="Kim S."/>
            <person name="Ryu S."/>
            <person name="Song J.Y."/>
            <person name="Lee S.K."/>
        </authorList>
    </citation>
    <scope>NUCLEOTIDE SEQUENCE [LARGE SCALE GENOMIC DNA]</scope>
    <source>
        <tissue evidence="1">Muscle</tissue>
    </source>
</reference>
<gene>
    <name evidence="1" type="ORF">EYF80_049454</name>
</gene>
<name>A0A4Z2FHI2_9TELE</name>
<comment type="caution">
    <text evidence="1">The sequence shown here is derived from an EMBL/GenBank/DDBJ whole genome shotgun (WGS) entry which is preliminary data.</text>
</comment>
<dbReference type="EMBL" id="SRLO01001195">
    <property type="protein sequence ID" value="TNN40365.1"/>
    <property type="molecule type" value="Genomic_DNA"/>
</dbReference>
<protein>
    <submittedName>
        <fullName evidence="1">Uncharacterized protein</fullName>
    </submittedName>
</protein>
<accession>A0A4Z2FHI2</accession>
<evidence type="ECO:0000313" key="1">
    <source>
        <dbReference type="EMBL" id="TNN40365.1"/>
    </source>
</evidence>
<proteinExistence type="predicted"/>
<dbReference type="Proteomes" id="UP000314294">
    <property type="component" value="Unassembled WGS sequence"/>
</dbReference>